<gene>
    <name evidence="4" type="ORF">F8A88_15400</name>
</gene>
<evidence type="ECO:0000313" key="5">
    <source>
        <dbReference type="Proteomes" id="UP000438699"/>
    </source>
</evidence>
<dbReference type="Proteomes" id="UP000438699">
    <property type="component" value="Unassembled WGS sequence"/>
</dbReference>
<feature type="domain" description="MobA/VirD2-like nuclease" evidence="3">
    <location>
        <begin position="273"/>
        <end position="396"/>
    </location>
</feature>
<name>A0A6N6MZ01_9BACT</name>
<dbReference type="Pfam" id="PF03432">
    <property type="entry name" value="Relaxase"/>
    <property type="match status" value="1"/>
</dbReference>
<evidence type="ECO:0000256" key="2">
    <source>
        <dbReference type="SAM" id="MobiDB-lite"/>
    </source>
</evidence>
<keyword evidence="1" id="KW-0175">Coiled coil</keyword>
<evidence type="ECO:0000256" key="1">
    <source>
        <dbReference type="SAM" id="Coils"/>
    </source>
</evidence>
<feature type="region of interest" description="Disordered" evidence="2">
    <location>
        <begin position="528"/>
        <end position="551"/>
    </location>
</feature>
<feature type="region of interest" description="Disordered" evidence="2">
    <location>
        <begin position="395"/>
        <end position="420"/>
    </location>
</feature>
<feature type="region of interest" description="Disordered" evidence="2">
    <location>
        <begin position="590"/>
        <end position="609"/>
    </location>
</feature>
<dbReference type="RefSeq" id="WP_151152077.1">
    <property type="nucleotide sequence ID" value="NZ_WAIE01000011.1"/>
</dbReference>
<feature type="coiled-coil region" evidence="1">
    <location>
        <begin position="424"/>
        <end position="451"/>
    </location>
</feature>
<evidence type="ECO:0000313" key="4">
    <source>
        <dbReference type="EMBL" id="KAB1437310.1"/>
    </source>
</evidence>
<feature type="region of interest" description="Disordered" evidence="2">
    <location>
        <begin position="1"/>
        <end position="41"/>
    </location>
</feature>
<comment type="caution">
    <text evidence="4">The sequence shown here is derived from an EMBL/GenBank/DDBJ whole genome shotgun (WGS) entry which is preliminary data.</text>
</comment>
<dbReference type="InterPro" id="IPR005094">
    <property type="entry name" value="Endonuclease_MobA/VirD2"/>
</dbReference>
<sequence length="609" mass="70912">MNYVRDKDEVPRSRKSKSGSLRPQLRGGSGGHARSKKNSPQAIVAVKSWAHSPGSVKRMLQYIGRVTSLEEEPAIEEMEAEVAEKVEQRDFFDDAEEREAKFLREIVETQKTYFENIEKLAAERRDFLESIGKSDFTIRKEIYSDFELKRRRNLSFAKAHIKNMGDEYGIDVSVQKQMSDAFSEHDRRTDIISKKTVRLSKQFGNFPKIPDDKRKALILGYQKNADRLKSEIFEGAENLKSCRLKTVAKRHEHKQQAKHIKAKQGERYFLEDSTGAIYEGAYEIEKLAEKWSVVMERKQKGKRAPRHAAHIALSAKAENQETNVDKVLRAARRVAIEHFGDKGFDYAIGIHQDGKYPHAHLVVLAKNRDNGRKLALDPKDLHKVRQTFAKELTKRGLEHAATRAPRKGKEKYRPSNRQTKQDVYAETRALIANVEQEHRQFQRKLNRKRKEPHFDALRVRDAWGKSIDTQIKKLDSDTVLPPQRREKAKKLLSEISQTLQKGAKMDLETKATVNDLNEKMDNWTKRVEKTKEGQTRQDFQPHEKDDREKRRSVLDKEGLKIMKRVDVFLKKQLPNLPLKTEEKKTILRTMRQKHTGMKKIRERLRGRTR</sequence>
<keyword evidence="5" id="KW-1185">Reference proteome</keyword>
<evidence type="ECO:0000259" key="3">
    <source>
        <dbReference type="Pfam" id="PF03432"/>
    </source>
</evidence>
<feature type="compositionally biased region" description="Basic and acidic residues" evidence="2">
    <location>
        <begin position="1"/>
        <end position="12"/>
    </location>
</feature>
<organism evidence="4 5">
    <name type="scientific">Pseudodesulfovibrio senegalensis</name>
    <dbReference type="NCBI Taxonomy" id="1721087"/>
    <lineage>
        <taxon>Bacteria</taxon>
        <taxon>Pseudomonadati</taxon>
        <taxon>Thermodesulfobacteriota</taxon>
        <taxon>Desulfovibrionia</taxon>
        <taxon>Desulfovibrionales</taxon>
        <taxon>Desulfovibrionaceae</taxon>
    </lineage>
</organism>
<protein>
    <submittedName>
        <fullName evidence="4">Relaxase/mobilization nuclease domain-containing protein</fullName>
    </submittedName>
</protein>
<accession>A0A6N6MZ01</accession>
<dbReference type="OrthoDB" id="955344at2"/>
<dbReference type="AlphaFoldDB" id="A0A6N6MZ01"/>
<reference evidence="4 5" key="1">
    <citation type="journal article" date="2017" name="Int. J. Syst. Evol. Microbiol.">
        <title>Desulfovibrio senegalensis sp. nov., a mesophilic sulfate reducer isolated from marine sediment.</title>
        <authorList>
            <person name="Thioye A."/>
            <person name="Gam Z.B.A."/>
            <person name="Mbengue M."/>
            <person name="Cayol J.L."/>
            <person name="Joseph-Bartoli M."/>
            <person name="Toure-Kane C."/>
            <person name="Labat M."/>
        </authorList>
    </citation>
    <scope>NUCLEOTIDE SEQUENCE [LARGE SCALE GENOMIC DNA]</scope>
    <source>
        <strain evidence="4 5">DSM 101509</strain>
    </source>
</reference>
<proteinExistence type="predicted"/>
<dbReference type="EMBL" id="WAIE01000011">
    <property type="protein sequence ID" value="KAB1437310.1"/>
    <property type="molecule type" value="Genomic_DNA"/>
</dbReference>